<dbReference type="PATRIC" id="fig|2754.20.peg.723"/>
<evidence type="ECO:0000256" key="1">
    <source>
        <dbReference type="ARBA" id="ARBA00043967"/>
    </source>
</evidence>
<dbReference type="GeneID" id="90983293"/>
<feature type="domain" description="SUF system FeS cluster assembly SufBD core" evidence="2">
    <location>
        <begin position="136"/>
        <end position="361"/>
    </location>
</feature>
<dbReference type="InterPro" id="IPR000825">
    <property type="entry name" value="SUF_FeS_clus_asmbl_SufBD_core"/>
</dbReference>
<evidence type="ECO:0000313" key="4">
    <source>
        <dbReference type="Proteomes" id="UP000027665"/>
    </source>
</evidence>
<dbReference type="InterPro" id="IPR037284">
    <property type="entry name" value="SUF_FeS_clus_asmbl_SufBD_sf"/>
</dbReference>
<accession>A0A073ITA6</accession>
<protein>
    <recommendedName>
        <fullName evidence="2">SUF system FeS cluster assembly SufBD core domain-containing protein</fullName>
    </recommendedName>
</protein>
<evidence type="ECO:0000313" key="3">
    <source>
        <dbReference type="EMBL" id="KEJ92716.1"/>
    </source>
</evidence>
<dbReference type="Proteomes" id="UP000027665">
    <property type="component" value="Unassembled WGS sequence"/>
</dbReference>
<dbReference type="PANTHER" id="PTHR30508">
    <property type="entry name" value="FES CLUSTER ASSEMBLY PROTEIN SUF"/>
    <property type="match status" value="1"/>
</dbReference>
<dbReference type="STRING" id="2754.EH55_02855"/>
<name>A0A073ITA6_9BACT</name>
<dbReference type="OrthoDB" id="9803529at2"/>
<evidence type="ECO:0000259" key="2">
    <source>
        <dbReference type="Pfam" id="PF01458"/>
    </source>
</evidence>
<proteinExistence type="inferred from homology"/>
<dbReference type="GO" id="GO:0016226">
    <property type="term" value="P:iron-sulfur cluster assembly"/>
    <property type="evidence" value="ECO:0007669"/>
    <property type="project" value="InterPro"/>
</dbReference>
<organism evidence="3 4">
    <name type="scientific">Synergistes jonesii</name>
    <dbReference type="NCBI Taxonomy" id="2754"/>
    <lineage>
        <taxon>Bacteria</taxon>
        <taxon>Thermotogati</taxon>
        <taxon>Synergistota</taxon>
        <taxon>Synergistia</taxon>
        <taxon>Synergistales</taxon>
        <taxon>Synergistaceae</taxon>
        <taxon>Synergistes</taxon>
    </lineage>
</organism>
<keyword evidence="4" id="KW-1185">Reference proteome</keyword>
<comment type="caution">
    <text evidence="3">The sequence shown here is derived from an EMBL/GenBank/DDBJ whole genome shotgun (WGS) entry which is preliminary data.</text>
</comment>
<dbReference type="InterPro" id="IPR055346">
    <property type="entry name" value="Fe-S_cluster_assembly_SufBD"/>
</dbReference>
<reference evidence="3 4" key="1">
    <citation type="submission" date="2014-04" db="EMBL/GenBank/DDBJ databases">
        <title>Draft Genome Sequence of Synergistes jonesii.</title>
        <authorList>
            <person name="Coil D.A."/>
            <person name="Eisen J.A."/>
            <person name="Holland-Moritz H.E."/>
        </authorList>
    </citation>
    <scope>NUCLEOTIDE SEQUENCE [LARGE SCALE GENOMIC DNA]</scope>
    <source>
        <strain evidence="3 4">78-1</strain>
    </source>
</reference>
<dbReference type="eggNOG" id="COG0719">
    <property type="taxonomic scope" value="Bacteria"/>
</dbReference>
<dbReference type="RefSeq" id="WP_037975412.1">
    <property type="nucleotide sequence ID" value="NZ_JMKI01000021.1"/>
</dbReference>
<dbReference type="EMBL" id="JMKI01000021">
    <property type="protein sequence ID" value="KEJ92716.1"/>
    <property type="molecule type" value="Genomic_DNA"/>
</dbReference>
<sequence>MKEYKVEEHIKDFSSEAPSHEEVKNLAALAAADRERLLRAGIDEEQKAAGTFVHADHSTVYCNSNLKGVEIAPISYALFKHDGLRDYYWKIMDRERDAFTELAAKRKEGGYFIRSEKGAKVNYPVQACMYLETNALAQDVHNVVIAEEGSELNIISGCASGPNVRSGLHVGVSEMYVKRGATLSFTMVHDWAEEMSVRPRTTVVVEEGGCYISNYICLKPAKDLQMYPTVYLNGENSVATFNTVLMAGPGSKMDTGSRVYLRGRGSRAEIVSRSVSTGGTVYARGHLIGEAAGVRAHLECNGLLLSDSGMIHAVPELEARHKDLEMSHEAAVGKINQEETEYLMARGLSEAKAQSLIVKGFLSLDILGLPDALRGDIEKIIEESTAAGAM</sequence>
<dbReference type="AlphaFoldDB" id="A0A073ITA6"/>
<dbReference type="SUPFAM" id="SSF101960">
    <property type="entry name" value="Stabilizer of iron transporter SufD"/>
    <property type="match status" value="1"/>
</dbReference>
<dbReference type="PANTHER" id="PTHR30508:SF1">
    <property type="entry name" value="UPF0051 PROTEIN ABCI8, CHLOROPLASTIC-RELATED"/>
    <property type="match status" value="1"/>
</dbReference>
<dbReference type="Pfam" id="PF01458">
    <property type="entry name" value="SUFBD_core"/>
    <property type="match status" value="1"/>
</dbReference>
<gene>
    <name evidence="3" type="ORF">EH55_02855</name>
</gene>
<comment type="similarity">
    <text evidence="1">Belongs to the iron-sulfur cluster assembly SufBD family.</text>
</comment>